<dbReference type="InterPro" id="IPR049857">
    <property type="entry name" value="Omp10-like"/>
</dbReference>
<evidence type="ECO:0000256" key="6">
    <source>
        <dbReference type="ARBA" id="ARBA00023288"/>
    </source>
</evidence>
<accession>A0A7W6MLK0</accession>
<reference evidence="9 10" key="1">
    <citation type="submission" date="2020-08" db="EMBL/GenBank/DDBJ databases">
        <title>Genomic Encyclopedia of Type Strains, Phase IV (KMG-IV): sequencing the most valuable type-strain genomes for metagenomic binning, comparative biology and taxonomic classification.</title>
        <authorList>
            <person name="Goeker M."/>
        </authorList>
    </citation>
    <scope>NUCLEOTIDE SEQUENCE [LARGE SCALE GENOMIC DNA]</scope>
    <source>
        <strain evidence="9 10">DSM 102238</strain>
    </source>
</reference>
<evidence type="ECO:0000256" key="4">
    <source>
        <dbReference type="ARBA" id="ARBA00023139"/>
    </source>
</evidence>
<evidence type="ECO:0000256" key="3">
    <source>
        <dbReference type="ARBA" id="ARBA00023136"/>
    </source>
</evidence>
<evidence type="ECO:0008006" key="11">
    <source>
        <dbReference type="Google" id="ProtNLM"/>
    </source>
</evidence>
<evidence type="ECO:0000313" key="10">
    <source>
        <dbReference type="Proteomes" id="UP000542776"/>
    </source>
</evidence>
<feature type="chain" id="PRO_5031489447" description="Outer membrane lipoprotein" evidence="8">
    <location>
        <begin position="19"/>
        <end position="125"/>
    </location>
</feature>
<feature type="signal peptide" evidence="8">
    <location>
        <begin position="1"/>
        <end position="18"/>
    </location>
</feature>
<name>A0A7W6MLK0_9HYPH</name>
<proteinExistence type="inferred from homology"/>
<keyword evidence="5" id="KW-0998">Cell outer membrane</keyword>
<organism evidence="9 10">
    <name type="scientific">Aureimonas pseudogalii</name>
    <dbReference type="NCBI Taxonomy" id="1744844"/>
    <lineage>
        <taxon>Bacteria</taxon>
        <taxon>Pseudomonadati</taxon>
        <taxon>Pseudomonadota</taxon>
        <taxon>Alphaproteobacteria</taxon>
        <taxon>Hyphomicrobiales</taxon>
        <taxon>Aurantimonadaceae</taxon>
        <taxon>Aureimonas</taxon>
    </lineage>
</organism>
<protein>
    <recommendedName>
        <fullName evidence="11">Outer membrane lipoprotein</fullName>
    </recommendedName>
</protein>
<comment type="subcellular location">
    <subcellularLocation>
        <location evidence="1">Cell outer membrane</location>
        <topology evidence="1">Lipid-anchor</topology>
    </subcellularLocation>
</comment>
<dbReference type="Pfam" id="PF26368">
    <property type="entry name" value="OMP10"/>
    <property type="match status" value="1"/>
</dbReference>
<evidence type="ECO:0000256" key="1">
    <source>
        <dbReference type="ARBA" id="ARBA00004459"/>
    </source>
</evidence>
<dbReference type="PROSITE" id="PS51257">
    <property type="entry name" value="PROKAR_LIPOPROTEIN"/>
    <property type="match status" value="1"/>
</dbReference>
<sequence>MRRPLLLVSIAGLGLALAGCQMQQQPQAVALAQPPAGIEGNWSSIGGPVAYTATFAGGRFTSRETGTGATLADGNYTKTNPTQASIIYRSKSRNEQVSVTCNQMAADRLACVNSAGSRFEFSRRA</sequence>
<evidence type="ECO:0000256" key="2">
    <source>
        <dbReference type="ARBA" id="ARBA00022729"/>
    </source>
</evidence>
<keyword evidence="4" id="KW-0564">Palmitate</keyword>
<keyword evidence="6" id="KW-0449">Lipoprotein</keyword>
<keyword evidence="10" id="KW-1185">Reference proteome</keyword>
<dbReference type="Proteomes" id="UP000542776">
    <property type="component" value="Unassembled WGS sequence"/>
</dbReference>
<evidence type="ECO:0000256" key="5">
    <source>
        <dbReference type="ARBA" id="ARBA00023237"/>
    </source>
</evidence>
<evidence type="ECO:0000313" key="9">
    <source>
        <dbReference type="EMBL" id="MBB3999850.1"/>
    </source>
</evidence>
<evidence type="ECO:0000256" key="8">
    <source>
        <dbReference type="SAM" id="SignalP"/>
    </source>
</evidence>
<dbReference type="EMBL" id="JACIEK010000012">
    <property type="protein sequence ID" value="MBB3999850.1"/>
    <property type="molecule type" value="Genomic_DNA"/>
</dbReference>
<dbReference type="RefSeq" id="WP_183201352.1">
    <property type="nucleotide sequence ID" value="NZ_JACIEK010000012.1"/>
</dbReference>
<dbReference type="AlphaFoldDB" id="A0A7W6MLK0"/>
<comment type="caution">
    <text evidence="9">The sequence shown here is derived from an EMBL/GenBank/DDBJ whole genome shotgun (WGS) entry which is preliminary data.</text>
</comment>
<keyword evidence="3" id="KW-0472">Membrane</keyword>
<evidence type="ECO:0000256" key="7">
    <source>
        <dbReference type="ARBA" id="ARBA00044505"/>
    </source>
</evidence>
<comment type="similarity">
    <text evidence="7">Belongs to the rhizobiaceae omp10 lipoprotein family.</text>
</comment>
<keyword evidence="2 8" id="KW-0732">Signal</keyword>
<gene>
    <name evidence="9" type="ORF">GGR04_003720</name>
</gene>